<dbReference type="EMBL" id="QGKW02001940">
    <property type="protein sequence ID" value="KAF2557582.1"/>
    <property type="molecule type" value="Genomic_DNA"/>
</dbReference>
<gene>
    <name evidence="2" type="ORF">F2Q68_00016620</name>
</gene>
<name>A0A8S9HMK0_BRACR</name>
<sequence length="126" mass="14020">MNTHQSDSAGRVEYKHRRSLGLTGVSLELMSSRSIVGGCVSTISRLSSQKALTIKDQQPSRLTPMNRCNTPKSKQDAKPHPQLSLTHPSTMATLLVPEKKQRVKHVSKPHALTSKRSETRSTKRNH</sequence>
<proteinExistence type="predicted"/>
<feature type="compositionally biased region" description="Polar residues" evidence="1">
    <location>
        <begin position="83"/>
        <end position="92"/>
    </location>
</feature>
<evidence type="ECO:0000313" key="2">
    <source>
        <dbReference type="EMBL" id="KAF2557582.1"/>
    </source>
</evidence>
<dbReference type="Proteomes" id="UP000712281">
    <property type="component" value="Unassembled WGS sequence"/>
</dbReference>
<feature type="compositionally biased region" description="Polar residues" evidence="1">
    <location>
        <begin position="51"/>
        <end position="72"/>
    </location>
</feature>
<feature type="region of interest" description="Disordered" evidence="1">
    <location>
        <begin position="51"/>
        <end position="126"/>
    </location>
</feature>
<evidence type="ECO:0000313" key="3">
    <source>
        <dbReference type="Proteomes" id="UP000712281"/>
    </source>
</evidence>
<organism evidence="2 3">
    <name type="scientific">Brassica cretica</name>
    <name type="common">Mustard</name>
    <dbReference type="NCBI Taxonomy" id="69181"/>
    <lineage>
        <taxon>Eukaryota</taxon>
        <taxon>Viridiplantae</taxon>
        <taxon>Streptophyta</taxon>
        <taxon>Embryophyta</taxon>
        <taxon>Tracheophyta</taxon>
        <taxon>Spermatophyta</taxon>
        <taxon>Magnoliopsida</taxon>
        <taxon>eudicotyledons</taxon>
        <taxon>Gunneridae</taxon>
        <taxon>Pentapetalae</taxon>
        <taxon>rosids</taxon>
        <taxon>malvids</taxon>
        <taxon>Brassicales</taxon>
        <taxon>Brassicaceae</taxon>
        <taxon>Brassiceae</taxon>
        <taxon>Brassica</taxon>
    </lineage>
</organism>
<comment type="caution">
    <text evidence="2">The sequence shown here is derived from an EMBL/GenBank/DDBJ whole genome shotgun (WGS) entry which is preliminary data.</text>
</comment>
<evidence type="ECO:0000256" key="1">
    <source>
        <dbReference type="SAM" id="MobiDB-lite"/>
    </source>
</evidence>
<dbReference type="AlphaFoldDB" id="A0A8S9HMK0"/>
<protein>
    <submittedName>
        <fullName evidence="2">Uncharacterized protein</fullName>
    </submittedName>
</protein>
<reference evidence="2" key="1">
    <citation type="submission" date="2019-12" db="EMBL/GenBank/DDBJ databases">
        <title>Genome sequencing and annotation of Brassica cretica.</title>
        <authorList>
            <person name="Studholme D.J."/>
            <person name="Sarris P.F."/>
        </authorList>
    </citation>
    <scope>NUCLEOTIDE SEQUENCE</scope>
    <source>
        <strain evidence="2">PFS-001/15</strain>
        <tissue evidence="2">Leaf</tissue>
    </source>
</reference>
<feature type="compositionally biased region" description="Basic and acidic residues" evidence="1">
    <location>
        <begin position="115"/>
        <end position="126"/>
    </location>
</feature>
<accession>A0A8S9HMK0</accession>